<keyword evidence="3" id="KW-1185">Reference proteome</keyword>
<feature type="compositionally biased region" description="Low complexity" evidence="1">
    <location>
        <begin position="21"/>
        <end position="53"/>
    </location>
</feature>
<dbReference type="GO" id="GO:0008233">
    <property type="term" value="F:peptidase activity"/>
    <property type="evidence" value="ECO:0007669"/>
    <property type="project" value="UniProtKB-KW"/>
</dbReference>
<evidence type="ECO:0000256" key="1">
    <source>
        <dbReference type="SAM" id="MobiDB-lite"/>
    </source>
</evidence>
<name>A0A1E5VGZ1_9POAL</name>
<dbReference type="GO" id="GO:0006508">
    <property type="term" value="P:proteolysis"/>
    <property type="evidence" value="ECO:0007669"/>
    <property type="project" value="UniProtKB-KW"/>
</dbReference>
<dbReference type="AlphaFoldDB" id="A0A1E5VGZ1"/>
<feature type="compositionally biased region" description="Polar residues" evidence="1">
    <location>
        <begin position="1"/>
        <end position="13"/>
    </location>
</feature>
<dbReference type="Proteomes" id="UP000095767">
    <property type="component" value="Unassembled WGS sequence"/>
</dbReference>
<sequence>LPFSVSNTSSPSASEPCRKISGSSSTPAATSPGSSACPAPTATPRRIPCSTRRTPPRTPPSRVTRPSAISVAPKKTAADRARSARTTCRMAINTRLRVTCQGHYYSVAAGAAGRRSRVLVQRGHHWHKLQGNDGRRSARPRQGRLIHPLADTADQRRRRRRLLLVPPSARQLHWVPHLRRRSTVVEPGVHASENRQPSAELCLRGRPRRHLRQRRGRPDTRVGVLRGDHHRLRHGDHPHAVRRVLPAARRVQASHGQLQDAAGGGPWCHSWIRATA</sequence>
<keyword evidence="2" id="KW-0378">Hydrolase</keyword>
<evidence type="ECO:0000313" key="2">
    <source>
        <dbReference type="EMBL" id="OEL24377.1"/>
    </source>
</evidence>
<reference evidence="2 3" key="1">
    <citation type="submission" date="2016-09" db="EMBL/GenBank/DDBJ databases">
        <title>The draft genome of Dichanthelium oligosanthes: A C3 panicoid grass species.</title>
        <authorList>
            <person name="Studer A.J."/>
            <person name="Schnable J.C."/>
            <person name="Brutnell T.P."/>
        </authorList>
    </citation>
    <scope>NUCLEOTIDE SEQUENCE [LARGE SCALE GENOMIC DNA]</scope>
    <source>
        <strain evidence="3">cv. Kellogg 1175</strain>
        <tissue evidence="2">Leaf</tissue>
    </source>
</reference>
<comment type="caution">
    <text evidence="2">The sequence shown here is derived from an EMBL/GenBank/DDBJ whole genome shotgun (WGS) entry which is preliminary data.</text>
</comment>
<feature type="non-terminal residue" evidence="2">
    <location>
        <position position="1"/>
    </location>
</feature>
<keyword evidence="2" id="KW-0645">Protease</keyword>
<evidence type="ECO:0000313" key="3">
    <source>
        <dbReference type="Proteomes" id="UP000095767"/>
    </source>
</evidence>
<dbReference type="EMBL" id="LWDX02039807">
    <property type="protein sequence ID" value="OEL24377.1"/>
    <property type="molecule type" value="Genomic_DNA"/>
</dbReference>
<feature type="region of interest" description="Disordered" evidence="1">
    <location>
        <begin position="1"/>
        <end position="83"/>
    </location>
</feature>
<organism evidence="2 3">
    <name type="scientific">Dichanthelium oligosanthes</name>
    <dbReference type="NCBI Taxonomy" id="888268"/>
    <lineage>
        <taxon>Eukaryota</taxon>
        <taxon>Viridiplantae</taxon>
        <taxon>Streptophyta</taxon>
        <taxon>Embryophyta</taxon>
        <taxon>Tracheophyta</taxon>
        <taxon>Spermatophyta</taxon>
        <taxon>Magnoliopsida</taxon>
        <taxon>Liliopsida</taxon>
        <taxon>Poales</taxon>
        <taxon>Poaceae</taxon>
        <taxon>PACMAD clade</taxon>
        <taxon>Panicoideae</taxon>
        <taxon>Panicodae</taxon>
        <taxon>Paniceae</taxon>
        <taxon>Dichantheliinae</taxon>
        <taxon>Dichanthelium</taxon>
    </lineage>
</organism>
<accession>A0A1E5VGZ1</accession>
<protein>
    <submittedName>
        <fullName evidence="2">Aspartyl protease family protein</fullName>
    </submittedName>
</protein>
<proteinExistence type="predicted"/>
<gene>
    <name evidence="2" type="ORF">BAE44_0014604</name>
</gene>